<evidence type="ECO:0000313" key="4">
    <source>
        <dbReference type="EMBL" id="KAK6634839.1"/>
    </source>
</evidence>
<dbReference type="Gene3D" id="1.20.5.110">
    <property type="match status" value="1"/>
</dbReference>
<dbReference type="PROSITE" id="PS50892">
    <property type="entry name" value="V_SNARE"/>
    <property type="match status" value="1"/>
</dbReference>
<dbReference type="PRINTS" id="PR00219">
    <property type="entry name" value="SYNAPTOBREVN"/>
</dbReference>
<dbReference type="CDD" id="cd15870">
    <property type="entry name" value="R-SNARE_VAMP2"/>
    <property type="match status" value="1"/>
</dbReference>
<reference evidence="4 5" key="1">
    <citation type="submission" date="2023-09" db="EMBL/GenBank/DDBJ databases">
        <title>Genomes of two closely related lineages of the louse Polyplax serrata with different host specificities.</title>
        <authorList>
            <person name="Martinu J."/>
            <person name="Tarabai H."/>
            <person name="Stefka J."/>
            <person name="Hypsa V."/>
        </authorList>
    </citation>
    <scope>NUCLEOTIDE SEQUENCE [LARGE SCALE GENOMIC DNA]</scope>
    <source>
        <strain evidence="4">98ZLc_SE</strain>
    </source>
</reference>
<keyword evidence="2" id="KW-0472">Membrane</keyword>
<dbReference type="Proteomes" id="UP001359485">
    <property type="component" value="Unassembled WGS sequence"/>
</dbReference>
<dbReference type="PANTHER" id="PTHR45701">
    <property type="entry name" value="SYNAPTOBREVIN FAMILY MEMBER"/>
    <property type="match status" value="1"/>
</dbReference>
<gene>
    <name evidence="4" type="primary">VAMP1</name>
    <name evidence="4" type="ORF">RUM44_000086</name>
</gene>
<evidence type="ECO:0000256" key="1">
    <source>
        <dbReference type="PROSITE-ProRule" id="PRU00290"/>
    </source>
</evidence>
<evidence type="ECO:0000313" key="5">
    <source>
        <dbReference type="Proteomes" id="UP001359485"/>
    </source>
</evidence>
<evidence type="ECO:0000259" key="3">
    <source>
        <dbReference type="PROSITE" id="PS50892"/>
    </source>
</evidence>
<keyword evidence="5" id="KW-1185">Reference proteome</keyword>
<dbReference type="EMBL" id="JAWJWF010000003">
    <property type="protein sequence ID" value="KAK6634839.1"/>
    <property type="molecule type" value="Genomic_DNA"/>
</dbReference>
<keyword evidence="2" id="KW-0812">Transmembrane</keyword>
<sequence>MDNSGPYNGPPNNKKLQQTQAQVDEVVGIMRTNVAKVLERDEKLSELDQRADTLQMGASQFEQHAARLKRKFWWQNLKMMITIGIVGTFLLIIFLIYMFSSGDDSNSKPHATPAVTPHPA</sequence>
<dbReference type="Pfam" id="PF00957">
    <property type="entry name" value="Synaptobrevin"/>
    <property type="match status" value="1"/>
</dbReference>
<proteinExistence type="predicted"/>
<keyword evidence="2" id="KW-1133">Transmembrane helix</keyword>
<comment type="caution">
    <text evidence="4">The sequence shown here is derived from an EMBL/GenBank/DDBJ whole genome shotgun (WGS) entry which is preliminary data.</text>
</comment>
<organism evidence="4 5">
    <name type="scientific">Polyplax serrata</name>
    <name type="common">Common mouse louse</name>
    <dbReference type="NCBI Taxonomy" id="468196"/>
    <lineage>
        <taxon>Eukaryota</taxon>
        <taxon>Metazoa</taxon>
        <taxon>Ecdysozoa</taxon>
        <taxon>Arthropoda</taxon>
        <taxon>Hexapoda</taxon>
        <taxon>Insecta</taxon>
        <taxon>Pterygota</taxon>
        <taxon>Neoptera</taxon>
        <taxon>Paraneoptera</taxon>
        <taxon>Psocodea</taxon>
        <taxon>Troctomorpha</taxon>
        <taxon>Phthiraptera</taxon>
        <taxon>Anoplura</taxon>
        <taxon>Polyplacidae</taxon>
        <taxon>Polyplax</taxon>
    </lineage>
</organism>
<dbReference type="InterPro" id="IPR042855">
    <property type="entry name" value="V_SNARE_CC"/>
</dbReference>
<feature type="transmembrane region" description="Helical" evidence="2">
    <location>
        <begin position="77"/>
        <end position="99"/>
    </location>
</feature>
<evidence type="ECO:0000256" key="2">
    <source>
        <dbReference type="SAM" id="Phobius"/>
    </source>
</evidence>
<protein>
    <submittedName>
        <fullName evidence="4">Vesicle-associated membrane protein 1</fullName>
    </submittedName>
</protein>
<dbReference type="SUPFAM" id="SSF58038">
    <property type="entry name" value="SNARE fusion complex"/>
    <property type="match status" value="1"/>
</dbReference>
<feature type="domain" description="V-SNARE coiled-coil homology" evidence="3">
    <location>
        <begin position="15"/>
        <end position="75"/>
    </location>
</feature>
<dbReference type="InterPro" id="IPR016444">
    <property type="entry name" value="Synaptobrevin/VAMP"/>
</dbReference>
<accession>A0ABR1B4I0</accession>
<name>A0ABR1B4I0_POLSC</name>
<keyword evidence="1" id="KW-0175">Coiled coil</keyword>
<dbReference type="InterPro" id="IPR001388">
    <property type="entry name" value="Synaptobrevin-like"/>
</dbReference>